<dbReference type="SMR" id="A0A2S4PM50"/>
<keyword evidence="6" id="KW-0963">Cytoplasm</keyword>
<dbReference type="InterPro" id="IPR002701">
    <property type="entry name" value="CM_II_prokaryot"/>
</dbReference>
<dbReference type="Proteomes" id="UP000237438">
    <property type="component" value="Unassembled WGS sequence"/>
</dbReference>
<feature type="domain" description="Chorismate mutase" evidence="14">
    <location>
        <begin position="148"/>
        <end position="252"/>
    </location>
</feature>
<dbReference type="Gene3D" id="1.10.590.10">
    <property type="entry name" value="Chorismate mutase, AroQ class superfamily, eukaryotic"/>
    <property type="match status" value="1"/>
</dbReference>
<dbReference type="PROSITE" id="PS51169">
    <property type="entry name" value="CHORISMATE_MUT_3"/>
    <property type="match status" value="1"/>
</dbReference>
<protein>
    <recommendedName>
        <fullName evidence="5 13">Chorismate mutase</fullName>
        <ecNumber evidence="4 13">5.4.99.5</ecNumber>
    </recommendedName>
</protein>
<evidence type="ECO:0000256" key="11">
    <source>
        <dbReference type="ARBA" id="ARBA00023235"/>
    </source>
</evidence>
<keyword evidence="8 13" id="KW-0028">Amino-acid biosynthesis</keyword>
<keyword evidence="9 13" id="KW-0057">Aromatic amino acid biosynthesis</keyword>
<dbReference type="InterPro" id="IPR037039">
    <property type="entry name" value="CM_AroQ_sf_eucaryotic"/>
</dbReference>
<comment type="catalytic activity">
    <reaction evidence="12">
        <text>chorismate = prephenate</text>
        <dbReference type="Rhea" id="RHEA:13897"/>
        <dbReference type="ChEBI" id="CHEBI:29748"/>
        <dbReference type="ChEBI" id="CHEBI:29934"/>
        <dbReference type="EC" id="5.4.99.5"/>
    </reaction>
    <physiologicalReaction direction="left-to-right" evidence="12">
        <dbReference type="Rhea" id="RHEA:13898"/>
    </physiologicalReaction>
</comment>
<dbReference type="EMBL" id="PEDP01001869">
    <property type="protein sequence ID" value="POS83132.1"/>
    <property type="molecule type" value="Genomic_DNA"/>
</dbReference>
<dbReference type="Pfam" id="PF01817">
    <property type="entry name" value="CM_2"/>
    <property type="match status" value="1"/>
</dbReference>
<dbReference type="PANTHER" id="PTHR21145:SF12">
    <property type="entry name" value="CHORISMATE MUTASE"/>
    <property type="match status" value="1"/>
</dbReference>
<dbReference type="GO" id="GO:0004106">
    <property type="term" value="F:chorismate mutase activity"/>
    <property type="evidence" value="ECO:0007669"/>
    <property type="project" value="UniProtKB-UniRule"/>
</dbReference>
<dbReference type="UniPathway" id="UPA00120">
    <property type="reaction ID" value="UER00203"/>
</dbReference>
<comment type="caution">
    <text evidence="15">The sequence shown here is derived from an EMBL/GenBank/DDBJ whole genome shotgun (WGS) entry which is preliminary data.</text>
</comment>
<dbReference type="SUPFAM" id="SSF48600">
    <property type="entry name" value="Chorismate mutase II"/>
    <property type="match status" value="1"/>
</dbReference>
<evidence type="ECO:0000259" key="14">
    <source>
        <dbReference type="Pfam" id="PF01817"/>
    </source>
</evidence>
<reference evidence="15 16" key="1">
    <citation type="submission" date="2017-10" db="EMBL/GenBank/DDBJ databases">
        <title>Development of genomic resources for the powdery mildew, Erysiphe pulchra.</title>
        <authorList>
            <person name="Wadl P.A."/>
            <person name="Mack B.M."/>
            <person name="Moore G."/>
            <person name="Beltz S.B."/>
        </authorList>
    </citation>
    <scope>NUCLEOTIDE SEQUENCE [LARGE SCALE GENOMIC DNA]</scope>
    <source>
        <strain evidence="15">Cflorida</strain>
    </source>
</reference>
<name>A0A2S4PM50_9PEZI</name>
<keyword evidence="7" id="KW-0827">Tyrosine biosynthesis</keyword>
<evidence type="ECO:0000256" key="9">
    <source>
        <dbReference type="ARBA" id="ARBA00023141"/>
    </source>
</evidence>
<dbReference type="AlphaFoldDB" id="A0A2S4PM50"/>
<dbReference type="STRING" id="225359.A0A2S4PM50"/>
<gene>
    <name evidence="15" type="ORF">EPUL_004427</name>
</gene>
<sequence>MDTAVDLSDPSEALNLKHIRKQLIRMEETITFQLIERVQFPLNRTVYKPGAVKIPNSNLSFLDWTLREREKTDSLIRRYQSPDEHPFFPDSLLNPILQPLIYPKILHQNNINLNDKIKRYFIEQVLPSICLDFGREDRGEQAENYGSTVTADIQCLQTLSRRIHFGKWVAESKFMEDPQSFATMIKAEDRQAIYKAITNPAVERQVLERIRLKCRTYSTDPCESDDPEPKINVDAVVAIYRDCVIPFTKEVEIEYLMQRLSDKH</sequence>
<evidence type="ECO:0000256" key="3">
    <source>
        <dbReference type="ARBA" id="ARBA00011738"/>
    </source>
</evidence>
<dbReference type="InterPro" id="IPR008238">
    <property type="entry name" value="Chorismate_mutase_AroQ_euk"/>
</dbReference>
<comment type="subcellular location">
    <subcellularLocation>
        <location evidence="1">Cytoplasm</location>
    </subcellularLocation>
</comment>
<comment type="pathway">
    <text evidence="2">Metabolic intermediate biosynthesis; prephenate biosynthesis; prephenate from chorismate: step 1/1.</text>
</comment>
<proteinExistence type="predicted"/>
<dbReference type="GO" id="GO:0009094">
    <property type="term" value="P:L-phenylalanine biosynthetic process"/>
    <property type="evidence" value="ECO:0007669"/>
    <property type="project" value="UniProtKB-KW"/>
</dbReference>
<dbReference type="PIRSF" id="PIRSF017318">
    <property type="entry name" value="Chor_mut_AroQ_eu"/>
    <property type="match status" value="1"/>
</dbReference>
<dbReference type="OrthoDB" id="191918at2759"/>
<dbReference type="NCBIfam" id="TIGR01802">
    <property type="entry name" value="CM_pl-yst"/>
    <property type="match status" value="1"/>
</dbReference>
<evidence type="ECO:0000256" key="2">
    <source>
        <dbReference type="ARBA" id="ARBA00004817"/>
    </source>
</evidence>
<evidence type="ECO:0000313" key="15">
    <source>
        <dbReference type="EMBL" id="POS83132.1"/>
    </source>
</evidence>
<evidence type="ECO:0000256" key="5">
    <source>
        <dbReference type="ARBA" id="ARBA00020296"/>
    </source>
</evidence>
<accession>A0A2S4PM50</accession>
<dbReference type="GO" id="GO:0006571">
    <property type="term" value="P:tyrosine biosynthetic process"/>
    <property type="evidence" value="ECO:0007669"/>
    <property type="project" value="UniProtKB-KW"/>
</dbReference>
<evidence type="ECO:0000256" key="1">
    <source>
        <dbReference type="ARBA" id="ARBA00004496"/>
    </source>
</evidence>
<evidence type="ECO:0000313" key="16">
    <source>
        <dbReference type="Proteomes" id="UP000237438"/>
    </source>
</evidence>
<dbReference type="GO" id="GO:0046417">
    <property type="term" value="P:chorismate metabolic process"/>
    <property type="evidence" value="ECO:0007669"/>
    <property type="project" value="InterPro"/>
</dbReference>
<comment type="subunit">
    <text evidence="3">Homodimer.</text>
</comment>
<evidence type="ECO:0000256" key="6">
    <source>
        <dbReference type="ARBA" id="ARBA00022490"/>
    </source>
</evidence>
<evidence type="ECO:0000256" key="8">
    <source>
        <dbReference type="ARBA" id="ARBA00022605"/>
    </source>
</evidence>
<organism evidence="15 16">
    <name type="scientific">Erysiphe pulchra</name>
    <dbReference type="NCBI Taxonomy" id="225359"/>
    <lineage>
        <taxon>Eukaryota</taxon>
        <taxon>Fungi</taxon>
        <taxon>Dikarya</taxon>
        <taxon>Ascomycota</taxon>
        <taxon>Pezizomycotina</taxon>
        <taxon>Leotiomycetes</taxon>
        <taxon>Erysiphales</taxon>
        <taxon>Erysiphaceae</taxon>
        <taxon>Erysiphe</taxon>
    </lineage>
</organism>
<dbReference type="EC" id="5.4.99.5" evidence="4 13"/>
<keyword evidence="11 13" id="KW-0413">Isomerase</keyword>
<evidence type="ECO:0000256" key="7">
    <source>
        <dbReference type="ARBA" id="ARBA00022498"/>
    </source>
</evidence>
<dbReference type="GO" id="GO:0005737">
    <property type="term" value="C:cytoplasm"/>
    <property type="evidence" value="ECO:0007669"/>
    <property type="project" value="UniProtKB-SubCell"/>
</dbReference>
<keyword evidence="10" id="KW-0584">Phenylalanine biosynthesis</keyword>
<dbReference type="PANTHER" id="PTHR21145">
    <property type="entry name" value="CHORISMATE MUTASE"/>
    <property type="match status" value="1"/>
</dbReference>
<dbReference type="InterPro" id="IPR036263">
    <property type="entry name" value="Chorismate_II_sf"/>
</dbReference>
<evidence type="ECO:0000256" key="10">
    <source>
        <dbReference type="ARBA" id="ARBA00023222"/>
    </source>
</evidence>
<evidence type="ECO:0000256" key="4">
    <source>
        <dbReference type="ARBA" id="ARBA00012404"/>
    </source>
</evidence>
<keyword evidence="16" id="KW-1185">Reference proteome</keyword>
<evidence type="ECO:0000256" key="12">
    <source>
        <dbReference type="ARBA" id="ARBA00023979"/>
    </source>
</evidence>
<evidence type="ECO:0000256" key="13">
    <source>
        <dbReference type="PIRNR" id="PIRNR017318"/>
    </source>
</evidence>
<dbReference type="FunFam" id="1.10.590.10:FF:000002">
    <property type="entry name" value="Chorismate mutase"/>
    <property type="match status" value="1"/>
</dbReference>